<proteinExistence type="predicted"/>
<accession>A0A6P1NFH3</accession>
<organism evidence="1 2">
    <name type="scientific">Aristophania vespae</name>
    <dbReference type="NCBI Taxonomy" id="2697033"/>
    <lineage>
        <taxon>Bacteria</taxon>
        <taxon>Pseudomonadati</taxon>
        <taxon>Pseudomonadota</taxon>
        <taxon>Alphaproteobacteria</taxon>
        <taxon>Acetobacterales</taxon>
        <taxon>Acetobacteraceae</taxon>
        <taxon>Aristophania</taxon>
    </lineage>
</organism>
<evidence type="ECO:0000313" key="2">
    <source>
        <dbReference type="Proteomes" id="UP000463975"/>
    </source>
</evidence>
<dbReference type="PANTHER" id="PTHR37953:SF1">
    <property type="entry name" value="UPF0127 PROTEIN MJ1496"/>
    <property type="match status" value="1"/>
</dbReference>
<evidence type="ECO:0000313" key="1">
    <source>
        <dbReference type="EMBL" id="QHI96309.1"/>
    </source>
</evidence>
<dbReference type="AlphaFoldDB" id="A0A6P1NFH3"/>
<dbReference type="Gene3D" id="2.60.120.1140">
    <property type="entry name" value="Protein of unknown function DUF192"/>
    <property type="match status" value="1"/>
</dbReference>
<dbReference type="KEGG" id="bomb:GT348_00160"/>
<dbReference type="InterPro" id="IPR003795">
    <property type="entry name" value="DUF192"/>
</dbReference>
<protein>
    <submittedName>
        <fullName evidence="1">DUF192 domain-containing protein</fullName>
    </submittedName>
</protein>
<dbReference type="Proteomes" id="UP000463975">
    <property type="component" value="Chromosome"/>
</dbReference>
<dbReference type="EMBL" id="CP047652">
    <property type="protein sequence ID" value="QHI96309.1"/>
    <property type="molecule type" value="Genomic_DNA"/>
</dbReference>
<gene>
    <name evidence="1" type="ORF">GT348_00160</name>
</gene>
<sequence>MLAFSSVSVTSVRAEGTITQAQPMLPTSPLTITTQNGAKHNFIVELAKTEKQQETGEMFRQSIAANHGMLFLWDHPQRSDMWMKNTLVSLDILFIDSQHRIHALKERTIPFSEAVIKSHGVVSSVLELPAGTAERLNIVVGDLVESPAFQNENTAKP</sequence>
<name>A0A6P1NFH3_9PROT</name>
<dbReference type="PANTHER" id="PTHR37953">
    <property type="entry name" value="UPF0127 PROTEIN MJ1496"/>
    <property type="match status" value="1"/>
</dbReference>
<reference evidence="1 2" key="1">
    <citation type="submission" date="2020-01" db="EMBL/GenBank/DDBJ databases">
        <title>Genome sequencing of strain KACC 21507.</title>
        <authorList>
            <person name="Heo J."/>
            <person name="Kim S.-J."/>
            <person name="Kim J.-S."/>
            <person name="Hong S.-B."/>
            <person name="Kwon S.-W."/>
        </authorList>
    </citation>
    <scope>NUCLEOTIDE SEQUENCE [LARGE SCALE GENOMIC DNA]</scope>
    <source>
        <strain evidence="1 2">KACC 21507</strain>
    </source>
</reference>
<dbReference type="InterPro" id="IPR038695">
    <property type="entry name" value="Saro_0823-like_sf"/>
</dbReference>
<dbReference type="Pfam" id="PF02643">
    <property type="entry name" value="DUF192"/>
    <property type="match status" value="1"/>
</dbReference>
<keyword evidence="2" id="KW-1185">Reference proteome</keyword>